<dbReference type="Pfam" id="PF00474">
    <property type="entry name" value="SSF"/>
    <property type="match status" value="2"/>
</dbReference>
<keyword evidence="3" id="KW-0813">Transport</keyword>
<evidence type="ECO:0000313" key="15">
    <source>
        <dbReference type="Proteomes" id="UP000683360"/>
    </source>
</evidence>
<evidence type="ECO:0000256" key="3">
    <source>
        <dbReference type="ARBA" id="ARBA00022448"/>
    </source>
</evidence>
<gene>
    <name evidence="14" type="ORF">MEDL_31183</name>
</gene>
<evidence type="ECO:0000256" key="10">
    <source>
        <dbReference type="ARBA" id="ARBA00023201"/>
    </source>
</evidence>
<feature type="transmembrane region" description="Helical" evidence="13">
    <location>
        <begin position="148"/>
        <end position="166"/>
    </location>
</feature>
<sequence>MASRSFYLADYIIFAITIVLSVGIGLYHAFAGGKQKTTSEFHLGNRKMAIIPVAISLLVSFESSIMMLGVPAETYVFGIQNIMGNFGWFVANLLAIKIMVPLIHPLKITSAYEYLELRFNSHAVRMLGTILGMLNYGGIKAVIWTDVFQSFVMLAGIMAILIKRICSTPTLKDARKVMIFVSPAFLITIAMACFEGIVAYSYYHTLGCDPLKSKQITNPNQIVPFMVMDIFDGVPGMPGLFMASLFSASLSTLSSGLSSLSALFWQDLIKPHTKPMSELKGTIISKVAVIVFGVVAVCVALLVSLIGGTLTQITGTILAAVGGPLTGLFLLGCFCPWANAKGAFIGTISGIVLITWITTGQYISPNVRKAVPLPSAPIDKCYAPLTNITSLYNVSSLMSSPVYDYHSTVLTTESPMIAHIPSGIDYFYSIAYPWFGVIGIFAVMIVGSISSFLTGYTKPEESNPMYLISIVDELFFFLPESVKKAMRLGYNYKKPEMYGGKDTMYDKTVYVDNELDKQPDKNDEETNNHVNNENSALLNVLEENEHHTKSNNSLKKANCDSNNGSLPLLSEDSTHQGELVHNESKT</sequence>
<evidence type="ECO:0000256" key="13">
    <source>
        <dbReference type="SAM" id="Phobius"/>
    </source>
</evidence>
<dbReference type="Gene3D" id="1.20.1730.10">
    <property type="entry name" value="Sodium/glucose cotransporter"/>
    <property type="match status" value="2"/>
</dbReference>
<dbReference type="InterPro" id="IPR051163">
    <property type="entry name" value="Sodium:Solute_Symporter_SSF"/>
</dbReference>
<comment type="caution">
    <text evidence="14">The sequence shown here is derived from an EMBL/GenBank/DDBJ whole genome shotgun (WGS) entry which is preliminary data.</text>
</comment>
<feature type="transmembrane region" description="Helical" evidence="13">
    <location>
        <begin position="240"/>
        <end position="266"/>
    </location>
</feature>
<keyword evidence="8" id="KW-0406">Ion transport</keyword>
<accession>A0A8S3SH40</accession>
<feature type="transmembrane region" description="Helical" evidence="13">
    <location>
        <begin position="342"/>
        <end position="363"/>
    </location>
</feature>
<protein>
    <submittedName>
        <fullName evidence="14">SLC5A6</fullName>
    </submittedName>
</protein>
<dbReference type="PANTHER" id="PTHR42985:SF40">
    <property type="entry name" value="LD47995P-RELATED"/>
    <property type="match status" value="1"/>
</dbReference>
<keyword evidence="7" id="KW-0915">Sodium</keyword>
<keyword evidence="15" id="KW-1185">Reference proteome</keyword>
<evidence type="ECO:0000256" key="7">
    <source>
        <dbReference type="ARBA" id="ARBA00023053"/>
    </source>
</evidence>
<dbReference type="AlphaFoldDB" id="A0A8S3SH40"/>
<keyword evidence="5 13" id="KW-0812">Transmembrane</keyword>
<feature type="transmembrane region" description="Helical" evidence="13">
    <location>
        <begin position="6"/>
        <end position="27"/>
    </location>
</feature>
<dbReference type="GO" id="GO:0015293">
    <property type="term" value="F:symporter activity"/>
    <property type="evidence" value="ECO:0007669"/>
    <property type="project" value="TreeGrafter"/>
</dbReference>
<evidence type="ECO:0000256" key="6">
    <source>
        <dbReference type="ARBA" id="ARBA00022989"/>
    </source>
</evidence>
<reference evidence="14" key="1">
    <citation type="submission" date="2021-03" db="EMBL/GenBank/DDBJ databases">
        <authorList>
            <person name="Bekaert M."/>
        </authorList>
    </citation>
    <scope>NUCLEOTIDE SEQUENCE</scope>
</reference>
<dbReference type="GO" id="GO:0006814">
    <property type="term" value="P:sodium ion transport"/>
    <property type="evidence" value="ECO:0007669"/>
    <property type="project" value="UniProtKB-KW"/>
</dbReference>
<feature type="region of interest" description="Disordered" evidence="12">
    <location>
        <begin position="544"/>
        <end position="586"/>
    </location>
</feature>
<feature type="transmembrane region" description="Helical" evidence="13">
    <location>
        <begin position="178"/>
        <end position="203"/>
    </location>
</feature>
<feature type="compositionally biased region" description="Polar residues" evidence="12">
    <location>
        <begin position="550"/>
        <end position="565"/>
    </location>
</feature>
<dbReference type="GO" id="GO:0005886">
    <property type="term" value="C:plasma membrane"/>
    <property type="evidence" value="ECO:0007669"/>
    <property type="project" value="UniProtKB-SubCell"/>
</dbReference>
<evidence type="ECO:0000256" key="12">
    <source>
        <dbReference type="SAM" id="MobiDB-lite"/>
    </source>
</evidence>
<feature type="transmembrane region" description="Helical" evidence="13">
    <location>
        <begin position="82"/>
        <end position="103"/>
    </location>
</feature>
<evidence type="ECO:0000313" key="14">
    <source>
        <dbReference type="EMBL" id="CAG2217503.1"/>
    </source>
</evidence>
<evidence type="ECO:0000256" key="1">
    <source>
        <dbReference type="ARBA" id="ARBA00004651"/>
    </source>
</evidence>
<evidence type="ECO:0000256" key="5">
    <source>
        <dbReference type="ARBA" id="ARBA00022692"/>
    </source>
</evidence>
<keyword evidence="10" id="KW-0739">Sodium transport</keyword>
<feature type="transmembrane region" description="Helical" evidence="13">
    <location>
        <begin position="48"/>
        <end position="70"/>
    </location>
</feature>
<evidence type="ECO:0000256" key="11">
    <source>
        <dbReference type="RuleBase" id="RU362091"/>
    </source>
</evidence>
<evidence type="ECO:0000256" key="2">
    <source>
        <dbReference type="ARBA" id="ARBA00006434"/>
    </source>
</evidence>
<feature type="compositionally biased region" description="Basic and acidic residues" evidence="12">
    <location>
        <begin position="572"/>
        <end position="586"/>
    </location>
</feature>
<feature type="transmembrane region" description="Helical" evidence="13">
    <location>
        <begin position="287"/>
        <end position="307"/>
    </location>
</feature>
<organism evidence="14 15">
    <name type="scientific">Mytilus edulis</name>
    <name type="common">Blue mussel</name>
    <dbReference type="NCBI Taxonomy" id="6550"/>
    <lineage>
        <taxon>Eukaryota</taxon>
        <taxon>Metazoa</taxon>
        <taxon>Spiralia</taxon>
        <taxon>Lophotrochozoa</taxon>
        <taxon>Mollusca</taxon>
        <taxon>Bivalvia</taxon>
        <taxon>Autobranchia</taxon>
        <taxon>Pteriomorphia</taxon>
        <taxon>Mytilida</taxon>
        <taxon>Mytiloidea</taxon>
        <taxon>Mytilidae</taxon>
        <taxon>Mytilinae</taxon>
        <taxon>Mytilus</taxon>
    </lineage>
</organism>
<dbReference type="OrthoDB" id="6142122at2759"/>
<dbReference type="EMBL" id="CAJPWZ010001545">
    <property type="protein sequence ID" value="CAG2217503.1"/>
    <property type="molecule type" value="Genomic_DNA"/>
</dbReference>
<name>A0A8S3SH40_MYTED</name>
<comment type="similarity">
    <text evidence="2 11">Belongs to the sodium:solute symporter (SSF) (TC 2.A.21) family.</text>
</comment>
<evidence type="ECO:0000256" key="9">
    <source>
        <dbReference type="ARBA" id="ARBA00023136"/>
    </source>
</evidence>
<dbReference type="PROSITE" id="PS50283">
    <property type="entry name" value="NA_SOLUT_SYMP_3"/>
    <property type="match status" value="2"/>
</dbReference>
<dbReference type="InterPro" id="IPR001734">
    <property type="entry name" value="Na/solute_symporter"/>
</dbReference>
<feature type="transmembrane region" description="Helical" evidence="13">
    <location>
        <begin position="313"/>
        <end position="335"/>
    </location>
</feature>
<keyword evidence="4" id="KW-1003">Cell membrane</keyword>
<dbReference type="Proteomes" id="UP000683360">
    <property type="component" value="Unassembled WGS sequence"/>
</dbReference>
<dbReference type="InterPro" id="IPR038377">
    <property type="entry name" value="Na/Glc_symporter_sf"/>
</dbReference>
<feature type="transmembrane region" description="Helical" evidence="13">
    <location>
        <begin position="431"/>
        <end position="456"/>
    </location>
</feature>
<comment type="subcellular location">
    <subcellularLocation>
        <location evidence="1">Cell membrane</location>
        <topology evidence="1">Multi-pass membrane protein</topology>
    </subcellularLocation>
</comment>
<keyword evidence="9 13" id="KW-0472">Membrane</keyword>
<evidence type="ECO:0000256" key="8">
    <source>
        <dbReference type="ARBA" id="ARBA00023065"/>
    </source>
</evidence>
<keyword evidence="6 13" id="KW-1133">Transmembrane helix</keyword>
<evidence type="ECO:0000256" key="4">
    <source>
        <dbReference type="ARBA" id="ARBA00022475"/>
    </source>
</evidence>
<dbReference type="PANTHER" id="PTHR42985">
    <property type="entry name" value="SODIUM-COUPLED MONOCARBOXYLATE TRANSPORTER"/>
    <property type="match status" value="1"/>
</dbReference>
<proteinExistence type="inferred from homology"/>